<dbReference type="GO" id="GO:0005737">
    <property type="term" value="C:cytoplasm"/>
    <property type="evidence" value="ECO:0007669"/>
    <property type="project" value="UniProtKB-SubCell"/>
</dbReference>
<keyword evidence="2 7" id="KW-1003">Cell membrane</keyword>
<evidence type="ECO:0000256" key="3">
    <source>
        <dbReference type="ARBA" id="ARBA00022490"/>
    </source>
</evidence>
<reference evidence="9" key="2">
    <citation type="submission" date="2022-10" db="EMBL/GenBank/DDBJ databases">
        <authorList>
            <consortium name="ENA_rothamsted_submissions"/>
            <consortium name="culmorum"/>
            <person name="King R."/>
        </authorList>
    </citation>
    <scope>NUCLEOTIDE SEQUENCE</scope>
</reference>
<evidence type="ECO:0000313" key="10">
    <source>
        <dbReference type="Proteomes" id="UP001153620"/>
    </source>
</evidence>
<keyword evidence="10" id="KW-1185">Reference proteome</keyword>
<evidence type="ECO:0000256" key="5">
    <source>
        <dbReference type="ARBA" id="ARBA00022723"/>
    </source>
</evidence>
<feature type="compositionally biased region" description="Basic residues" evidence="8">
    <location>
        <begin position="309"/>
        <end position="320"/>
    </location>
</feature>
<dbReference type="Proteomes" id="UP001153620">
    <property type="component" value="Chromosome 1"/>
</dbReference>
<accession>A0A9N9WPI2</accession>
<evidence type="ECO:0000256" key="2">
    <source>
        <dbReference type="ARBA" id="ARBA00022475"/>
    </source>
</evidence>
<keyword evidence="6" id="KW-0472">Membrane</keyword>
<keyword evidence="3" id="KW-0963">Cytoplasm</keyword>
<reference evidence="9" key="1">
    <citation type="submission" date="2022-01" db="EMBL/GenBank/DDBJ databases">
        <authorList>
            <person name="King R."/>
        </authorList>
    </citation>
    <scope>NUCLEOTIDE SEQUENCE</scope>
</reference>
<dbReference type="AlphaFoldDB" id="A0A9N9WPI2"/>
<evidence type="ECO:0000256" key="1">
    <source>
        <dbReference type="ARBA" id="ARBA00007081"/>
    </source>
</evidence>
<dbReference type="PANTHER" id="PTHR22611:SF9">
    <property type="entry name" value="PROTEIN NAKED CUTICLE"/>
    <property type="match status" value="1"/>
</dbReference>
<keyword evidence="4 7" id="KW-0879">Wnt signaling pathway</keyword>
<name>A0A9N9WPI2_9DIPT</name>
<feature type="region of interest" description="Disordered" evidence="8">
    <location>
        <begin position="299"/>
        <end position="328"/>
    </location>
</feature>
<dbReference type="OrthoDB" id="5953812at2759"/>
<sequence length="629" mass="72998">MANLVKWWKQFRQYKVIHECSTDSEELIHASEYGDIFMHQKENILQPNLDSHNSHDAKTIPCSGNLMKSKRSLKEYDGKERIRNDQQERLQKRHSIATTHNLEQLETNGTKYNKISCDVSLSLEDSVEKTQPTNFTFTLYDLDGHGIITKEDIASIVSTIYDSIGKNIVAPIYGKKVINVKLTMSPQDIMKSNDQNQKIRKQVSTQKYLRTNVFPNEPESDNKVPVMKLQNDINAQDISKNCENFEKDKNNIYESINNLKGFTPTIDKILSKNIKTENVEQKNCLDANLSEKLHLERIDESRNQTKNNSNKRRNFRKQRQKFNEKAARIRSLSVGNEYKWRQNQSQKVNKPTELNNGSKLRRNELIEIIRESMEKNKLCFQNNRKTPNIENFSRQRSNTITMMEAQNLHDNINHCGFDSYLHSTLCSKIDDASKINQFECIMNKPALTLKTSVLNQLNPTLTPEQKLARKLNDIEKWLLERETATKIKSTADKNVLNQIKSEKLTSERLYDAKSTLPAKVSSTRNERPLPRCSKLQKDAINSIKNKNLSAYPNIYIDDIDKLRECENLISSSEGDENEGQPSIYANINDNTKLETQPDKMKNLSKPSSLRFVHIHHHYYHFENDTKDKE</sequence>
<dbReference type="InterPro" id="IPR040140">
    <property type="entry name" value="Nkd-like"/>
</dbReference>
<comment type="subcellular location">
    <subcellularLocation>
        <location evidence="7">Cell membrane</location>
    </subcellularLocation>
    <subcellularLocation>
        <location evidence="7">Cytoplasm</location>
    </subcellularLocation>
</comment>
<evidence type="ECO:0000313" key="9">
    <source>
        <dbReference type="EMBL" id="CAG9799157.1"/>
    </source>
</evidence>
<dbReference type="GO" id="GO:0046872">
    <property type="term" value="F:metal ion binding"/>
    <property type="evidence" value="ECO:0007669"/>
    <property type="project" value="UniProtKB-KW"/>
</dbReference>
<proteinExistence type="inferred from homology"/>
<evidence type="ECO:0000256" key="6">
    <source>
        <dbReference type="ARBA" id="ARBA00023136"/>
    </source>
</evidence>
<dbReference type="GO" id="GO:0005886">
    <property type="term" value="C:plasma membrane"/>
    <property type="evidence" value="ECO:0007669"/>
    <property type="project" value="UniProtKB-SubCell"/>
</dbReference>
<organism evidence="9 10">
    <name type="scientific">Chironomus riparius</name>
    <dbReference type="NCBI Taxonomy" id="315576"/>
    <lineage>
        <taxon>Eukaryota</taxon>
        <taxon>Metazoa</taxon>
        <taxon>Ecdysozoa</taxon>
        <taxon>Arthropoda</taxon>
        <taxon>Hexapoda</taxon>
        <taxon>Insecta</taxon>
        <taxon>Pterygota</taxon>
        <taxon>Neoptera</taxon>
        <taxon>Endopterygota</taxon>
        <taxon>Diptera</taxon>
        <taxon>Nematocera</taxon>
        <taxon>Chironomoidea</taxon>
        <taxon>Chironomidae</taxon>
        <taxon>Chironominae</taxon>
        <taxon>Chironomus</taxon>
    </lineage>
</organism>
<dbReference type="EMBL" id="OU895877">
    <property type="protein sequence ID" value="CAG9799157.1"/>
    <property type="molecule type" value="Genomic_DNA"/>
</dbReference>
<dbReference type="GO" id="GO:0090090">
    <property type="term" value="P:negative regulation of canonical Wnt signaling pathway"/>
    <property type="evidence" value="ECO:0007669"/>
    <property type="project" value="UniProtKB-ARBA"/>
</dbReference>
<gene>
    <name evidence="9" type="ORF">CHIRRI_LOCUS2130</name>
</gene>
<dbReference type="GO" id="GO:0016055">
    <property type="term" value="P:Wnt signaling pathway"/>
    <property type="evidence" value="ECO:0007669"/>
    <property type="project" value="UniProtKB-UniRule"/>
</dbReference>
<protein>
    <recommendedName>
        <fullName evidence="7">Protein naked cuticle homolog</fullName>
    </recommendedName>
</protein>
<evidence type="ECO:0000256" key="8">
    <source>
        <dbReference type="SAM" id="MobiDB-lite"/>
    </source>
</evidence>
<evidence type="ECO:0000256" key="7">
    <source>
        <dbReference type="RuleBase" id="RU367060"/>
    </source>
</evidence>
<keyword evidence="5" id="KW-0479">Metal-binding</keyword>
<comment type="similarity">
    <text evidence="1 7">Belongs to the NKD family.</text>
</comment>
<dbReference type="PANTHER" id="PTHR22611">
    <property type="entry name" value="PROTEIN NAKED CUTICLE"/>
    <property type="match status" value="1"/>
</dbReference>
<comment type="function">
    <text evidence="7">Cell autonomous antagonist of the canonical Wnt signaling pathway.</text>
</comment>
<evidence type="ECO:0000256" key="4">
    <source>
        <dbReference type="ARBA" id="ARBA00022687"/>
    </source>
</evidence>